<dbReference type="InterPro" id="IPR017896">
    <property type="entry name" value="4Fe4S_Fe-S-bd"/>
</dbReference>
<dbReference type="PANTHER" id="PTHR30176:SF3">
    <property type="entry name" value="FERREDOXIN-TYPE PROTEIN NAPH"/>
    <property type="match status" value="1"/>
</dbReference>
<dbReference type="GO" id="GO:0046872">
    <property type="term" value="F:metal ion binding"/>
    <property type="evidence" value="ECO:0007669"/>
    <property type="project" value="UniProtKB-KW"/>
</dbReference>
<evidence type="ECO:0000313" key="10">
    <source>
        <dbReference type="EMBL" id="NHM14049.1"/>
    </source>
</evidence>
<keyword evidence="12" id="KW-1185">Reference proteome</keyword>
<gene>
    <name evidence="10" type="ORF">GMI68_04600</name>
    <name evidence="11" type="ORF">J7S26_05975</name>
</gene>
<reference evidence="11" key="2">
    <citation type="submission" date="2021-04" db="EMBL/GenBank/DDBJ databases">
        <title>Novel species in family Eggerthellaceae.</title>
        <authorList>
            <person name="Zhang G."/>
        </authorList>
    </citation>
    <scope>NUCLEOTIDE SEQUENCE</scope>
    <source>
        <strain evidence="11">Zg-886</strain>
    </source>
</reference>
<evidence type="ECO:0000256" key="3">
    <source>
        <dbReference type="ARBA" id="ARBA00022723"/>
    </source>
</evidence>
<keyword evidence="4" id="KW-0249">Electron transport</keyword>
<dbReference type="PROSITE" id="PS00198">
    <property type="entry name" value="4FE4S_FER_1"/>
    <property type="match status" value="1"/>
</dbReference>
<dbReference type="Gene3D" id="3.30.70.20">
    <property type="match status" value="2"/>
</dbReference>
<feature type="signal peptide" evidence="8">
    <location>
        <begin position="1"/>
        <end position="17"/>
    </location>
</feature>
<dbReference type="SUPFAM" id="SSF54862">
    <property type="entry name" value="4Fe-4S ferredoxins"/>
    <property type="match status" value="1"/>
</dbReference>
<keyword evidence="7" id="KW-0472">Membrane</keyword>
<keyword evidence="7" id="KW-0812">Transmembrane</keyword>
<keyword evidence="6" id="KW-0411">Iron-sulfur</keyword>
<accession>A0A9E6SV94</accession>
<keyword evidence="8" id="KW-0732">Signal</keyword>
<evidence type="ECO:0000256" key="8">
    <source>
        <dbReference type="SAM" id="SignalP"/>
    </source>
</evidence>
<dbReference type="EMBL" id="CP072829">
    <property type="protein sequence ID" value="QTU85224.1"/>
    <property type="molecule type" value="Genomic_DNA"/>
</dbReference>
<dbReference type="PROSITE" id="PS51379">
    <property type="entry name" value="4FE4S_FER_2"/>
    <property type="match status" value="2"/>
</dbReference>
<evidence type="ECO:0000313" key="12">
    <source>
        <dbReference type="Proteomes" id="UP000636394"/>
    </source>
</evidence>
<dbReference type="PANTHER" id="PTHR30176">
    <property type="entry name" value="FERREDOXIN-TYPE PROTEIN NAPH"/>
    <property type="match status" value="1"/>
</dbReference>
<feature type="transmembrane region" description="Helical" evidence="7">
    <location>
        <begin position="65"/>
        <end position="82"/>
    </location>
</feature>
<feature type="transmembrane region" description="Helical" evidence="7">
    <location>
        <begin position="126"/>
        <end position="148"/>
    </location>
</feature>
<evidence type="ECO:0000256" key="6">
    <source>
        <dbReference type="ARBA" id="ARBA00023014"/>
    </source>
</evidence>
<evidence type="ECO:0000313" key="13">
    <source>
        <dbReference type="Proteomes" id="UP000671910"/>
    </source>
</evidence>
<feature type="transmembrane region" description="Helical" evidence="7">
    <location>
        <begin position="154"/>
        <end position="176"/>
    </location>
</feature>
<dbReference type="Pfam" id="PF13237">
    <property type="entry name" value="Fer4_10"/>
    <property type="match status" value="1"/>
</dbReference>
<dbReference type="AlphaFoldDB" id="A0A9E6SV94"/>
<dbReference type="InterPro" id="IPR017900">
    <property type="entry name" value="4Fe4S_Fe_S_CS"/>
</dbReference>
<evidence type="ECO:0000313" key="11">
    <source>
        <dbReference type="EMBL" id="QTU85224.1"/>
    </source>
</evidence>
<sequence>MAVLFCLPLLVAGWGLAGSFASTDVAAPTPAEGVFYGSLSSSSVLGVTILDPLAAAEVVAAAKTVSIGLLTGVLPVLVVYGLVRGRAFCGWVCPVNLLLEGLDWLRRKLGLRVAERTVPRRTKIGVAAGVVVLSALLSFPVFQAFSPIGAVNRGILFGAFSGLGVLAAIAVLELFWSRRVWCRSLCPLGGVYEALGRVGQVNVAIDHDACIHCGKCESACLADPEILQPALAGEDRIVRAGDCMACGACIDACPTGALAMSLGRR</sequence>
<protein>
    <submittedName>
        <fullName evidence="11">4Fe-4S binding protein</fullName>
    </submittedName>
</protein>
<dbReference type="GO" id="GO:0005886">
    <property type="term" value="C:plasma membrane"/>
    <property type="evidence" value="ECO:0007669"/>
    <property type="project" value="TreeGrafter"/>
</dbReference>
<keyword evidence="7" id="KW-1133">Transmembrane helix</keyword>
<reference evidence="10 12" key="1">
    <citation type="submission" date="2019-11" db="EMBL/GenBank/DDBJ databases">
        <title>Eggerthellaceae novel genus isolated from the rectal contents of marmort.</title>
        <authorList>
            <person name="Zhang G."/>
        </authorList>
    </citation>
    <scope>NUCLEOTIDE SEQUENCE [LARGE SCALE GENOMIC DNA]</scope>
    <source>
        <strain evidence="10">Zg-886</strain>
        <strain evidence="12">zg-886</strain>
    </source>
</reference>
<feature type="domain" description="4Fe-4S ferredoxin-type" evidence="9">
    <location>
        <begin position="201"/>
        <end position="230"/>
    </location>
</feature>
<feature type="chain" id="PRO_5038978770" evidence="8">
    <location>
        <begin position="18"/>
        <end position="265"/>
    </location>
</feature>
<evidence type="ECO:0000256" key="7">
    <source>
        <dbReference type="SAM" id="Phobius"/>
    </source>
</evidence>
<evidence type="ECO:0000256" key="4">
    <source>
        <dbReference type="ARBA" id="ARBA00022982"/>
    </source>
</evidence>
<proteinExistence type="predicted"/>
<dbReference type="EMBL" id="WPCR01000005">
    <property type="protein sequence ID" value="NHM14049.1"/>
    <property type="molecule type" value="Genomic_DNA"/>
</dbReference>
<dbReference type="Proteomes" id="UP000636394">
    <property type="component" value="Unassembled WGS sequence"/>
</dbReference>
<keyword evidence="1" id="KW-0813">Transport</keyword>
<feature type="domain" description="4Fe-4S ferredoxin-type" evidence="9">
    <location>
        <begin position="234"/>
        <end position="263"/>
    </location>
</feature>
<dbReference type="GO" id="GO:0051539">
    <property type="term" value="F:4 iron, 4 sulfur cluster binding"/>
    <property type="evidence" value="ECO:0007669"/>
    <property type="project" value="UniProtKB-KW"/>
</dbReference>
<evidence type="ECO:0000256" key="1">
    <source>
        <dbReference type="ARBA" id="ARBA00022448"/>
    </source>
</evidence>
<evidence type="ECO:0000256" key="5">
    <source>
        <dbReference type="ARBA" id="ARBA00023004"/>
    </source>
</evidence>
<keyword evidence="3" id="KW-0479">Metal-binding</keyword>
<dbReference type="InterPro" id="IPR051684">
    <property type="entry name" value="Electron_Trans/Redox"/>
</dbReference>
<dbReference type="Proteomes" id="UP000671910">
    <property type="component" value="Chromosome"/>
</dbReference>
<dbReference type="KEGG" id="ebz:J7S26_05975"/>
<evidence type="ECO:0000256" key="2">
    <source>
        <dbReference type="ARBA" id="ARBA00022485"/>
    </source>
</evidence>
<dbReference type="Pfam" id="PF12801">
    <property type="entry name" value="Fer4_5"/>
    <property type="match status" value="2"/>
</dbReference>
<evidence type="ECO:0000259" key="9">
    <source>
        <dbReference type="PROSITE" id="PS51379"/>
    </source>
</evidence>
<name>A0A9E6SV94_9ACTN</name>
<organism evidence="11 13">
    <name type="scientific">Xiamenia xianingshaonis</name>
    <dbReference type="NCBI Taxonomy" id="2682776"/>
    <lineage>
        <taxon>Bacteria</taxon>
        <taxon>Bacillati</taxon>
        <taxon>Actinomycetota</taxon>
        <taxon>Coriobacteriia</taxon>
        <taxon>Eggerthellales</taxon>
        <taxon>Eggerthellaceae</taxon>
        <taxon>Xiamenia</taxon>
    </lineage>
</organism>
<keyword evidence="2" id="KW-0004">4Fe-4S</keyword>
<keyword evidence="5" id="KW-0408">Iron</keyword>